<keyword evidence="3" id="KW-1185">Reference proteome</keyword>
<keyword evidence="1" id="KW-0472">Membrane</keyword>
<accession>A0A0G4EDH2</accession>
<dbReference type="VEuPathDB" id="CryptoDB:Vbra_3667"/>
<evidence type="ECO:0000313" key="3">
    <source>
        <dbReference type="Proteomes" id="UP000041254"/>
    </source>
</evidence>
<dbReference type="EMBL" id="CDMY01000164">
    <property type="protein sequence ID" value="CEL93406.1"/>
    <property type="molecule type" value="Genomic_DNA"/>
</dbReference>
<sequence>MRRKMGDAREVLRHYPPLVSHILSVPPQNQQQRTAARLGSPCPYRRKSSDGLLVGGTIGNLLACLLVWVHNSTHDSC</sequence>
<organism evidence="2 3">
    <name type="scientific">Vitrella brassicaformis (strain CCMP3155)</name>
    <dbReference type="NCBI Taxonomy" id="1169540"/>
    <lineage>
        <taxon>Eukaryota</taxon>
        <taxon>Sar</taxon>
        <taxon>Alveolata</taxon>
        <taxon>Colpodellida</taxon>
        <taxon>Vitrellaceae</taxon>
        <taxon>Vitrella</taxon>
    </lineage>
</organism>
<dbReference type="Proteomes" id="UP000041254">
    <property type="component" value="Unassembled WGS sequence"/>
</dbReference>
<dbReference type="AlphaFoldDB" id="A0A0G4EDH2"/>
<keyword evidence="1" id="KW-0812">Transmembrane</keyword>
<evidence type="ECO:0000256" key="1">
    <source>
        <dbReference type="SAM" id="Phobius"/>
    </source>
</evidence>
<protein>
    <submittedName>
        <fullName evidence="2">Uncharacterized protein</fullName>
    </submittedName>
</protein>
<name>A0A0G4EDH2_VITBC</name>
<keyword evidence="1" id="KW-1133">Transmembrane helix</keyword>
<reference evidence="2 3" key="1">
    <citation type="submission" date="2014-11" db="EMBL/GenBank/DDBJ databases">
        <authorList>
            <person name="Zhu J."/>
            <person name="Qi W."/>
            <person name="Song R."/>
        </authorList>
    </citation>
    <scope>NUCLEOTIDE SEQUENCE [LARGE SCALE GENOMIC DNA]</scope>
</reference>
<feature type="transmembrane region" description="Helical" evidence="1">
    <location>
        <begin position="51"/>
        <end position="69"/>
    </location>
</feature>
<dbReference type="InParanoid" id="A0A0G4EDH2"/>
<proteinExistence type="predicted"/>
<evidence type="ECO:0000313" key="2">
    <source>
        <dbReference type="EMBL" id="CEL93406.1"/>
    </source>
</evidence>
<gene>
    <name evidence="2" type="ORF">Vbra_3667</name>
</gene>